<dbReference type="PANTHER" id="PTHR37957:SF1">
    <property type="entry name" value="PHYTASE-LIKE DOMAIN-CONTAINING PROTEIN"/>
    <property type="match status" value="1"/>
</dbReference>
<name>A0A1H3RAR9_9BURK</name>
<feature type="chain" id="PRO_5010350526" evidence="1">
    <location>
        <begin position="29"/>
        <end position="384"/>
    </location>
</feature>
<evidence type="ECO:0000313" key="4">
    <source>
        <dbReference type="Proteomes" id="UP000183417"/>
    </source>
</evidence>
<evidence type="ECO:0000313" key="3">
    <source>
        <dbReference type="EMBL" id="SDZ22736.1"/>
    </source>
</evidence>
<accession>A0A1H3RAR9</accession>
<dbReference type="PANTHER" id="PTHR37957">
    <property type="entry name" value="BLR7070 PROTEIN"/>
    <property type="match status" value="1"/>
</dbReference>
<dbReference type="Proteomes" id="UP000183417">
    <property type="component" value="Unassembled WGS sequence"/>
</dbReference>
<feature type="signal peptide" evidence="1">
    <location>
        <begin position="1"/>
        <end position="28"/>
    </location>
</feature>
<dbReference type="Pfam" id="PF13449">
    <property type="entry name" value="Phytase-like"/>
    <property type="match status" value="1"/>
</dbReference>
<reference evidence="3 4" key="1">
    <citation type="submission" date="2016-10" db="EMBL/GenBank/DDBJ databases">
        <authorList>
            <person name="de Groot N.N."/>
        </authorList>
    </citation>
    <scope>NUCLEOTIDE SEQUENCE [LARGE SCALE GENOMIC DNA]</scope>
    <source>
        <strain evidence="3 4">LMG 24775</strain>
    </source>
</reference>
<protein>
    <submittedName>
        <fullName evidence="3">Uncharacterized conserved protein</fullName>
    </submittedName>
</protein>
<proteinExistence type="predicted"/>
<feature type="domain" description="Phytase-like" evidence="2">
    <location>
        <begin position="61"/>
        <end position="369"/>
    </location>
</feature>
<dbReference type="InterPro" id="IPR027372">
    <property type="entry name" value="Phytase-like_dom"/>
</dbReference>
<organism evidence="3 4">
    <name type="scientific">Delftia lacustris</name>
    <dbReference type="NCBI Taxonomy" id="558537"/>
    <lineage>
        <taxon>Bacteria</taxon>
        <taxon>Pseudomonadati</taxon>
        <taxon>Pseudomonadota</taxon>
        <taxon>Betaproteobacteria</taxon>
        <taxon>Burkholderiales</taxon>
        <taxon>Comamonadaceae</taxon>
        <taxon>Delftia</taxon>
    </lineage>
</organism>
<evidence type="ECO:0000259" key="2">
    <source>
        <dbReference type="Pfam" id="PF13449"/>
    </source>
</evidence>
<dbReference type="AlphaFoldDB" id="A0A1H3RAR9"/>
<sequence>MNKADKVRSPASVLLALVLAFGTATGLAGCGGSDDGPETIGSLRLIGDYRIKTKTLFDGVEFGGISGLDRAPDGSYWAISDERGGERGTPRFYNLGIQFDDKAIQAVTIRKMVTLKGRDGQPLPGTRRTVDPEGIRVAPNGNLYVSSEGNFSTDPASLFQPFVREIRVDGSFVRDFETPAAFNYVDNTTSGGRNNKLFEALAVTPDGSVFTANEDALVEDGPLTTLAAGSVVRVLKLDPATGKSGAQYAYQLPKIPLDKAASGSFPPDNGLPELLAVSNHEFIAIERAFADGVGNTIRLTRATIEPDTTDVRSFKSLVGASYKPMKRDLLLEMPVTYQGVKLDNIEGISWGPRLANGNRTLVLVADNNFAENQVTQFLAFEVRP</sequence>
<dbReference type="RefSeq" id="WP_074922972.1">
    <property type="nucleotide sequence ID" value="NZ_CP141274.1"/>
</dbReference>
<dbReference type="EMBL" id="FNPE01000015">
    <property type="protein sequence ID" value="SDZ22736.1"/>
    <property type="molecule type" value="Genomic_DNA"/>
</dbReference>
<dbReference type="PROSITE" id="PS51257">
    <property type="entry name" value="PROKAR_LIPOPROTEIN"/>
    <property type="match status" value="1"/>
</dbReference>
<keyword evidence="1" id="KW-0732">Signal</keyword>
<dbReference type="GeneID" id="94693554"/>
<gene>
    <name evidence="3" type="ORF">SAMN05421547_11537</name>
</gene>
<evidence type="ECO:0000256" key="1">
    <source>
        <dbReference type="SAM" id="SignalP"/>
    </source>
</evidence>
<dbReference type="SUPFAM" id="SSF63829">
    <property type="entry name" value="Calcium-dependent phosphotriesterase"/>
    <property type="match status" value="1"/>
</dbReference>